<dbReference type="Proteomes" id="UP000284547">
    <property type="component" value="Unassembled WGS sequence"/>
</dbReference>
<dbReference type="EMBL" id="QWEY01000006">
    <property type="protein sequence ID" value="RGP36866.1"/>
    <property type="molecule type" value="Genomic_DNA"/>
</dbReference>
<evidence type="ECO:0000313" key="2">
    <source>
        <dbReference type="Proteomes" id="UP000284547"/>
    </source>
</evidence>
<dbReference type="Pfam" id="PF13481">
    <property type="entry name" value="AAA_25"/>
    <property type="match status" value="1"/>
</dbReference>
<comment type="caution">
    <text evidence="1">The sequence shown here is derived from an EMBL/GenBank/DDBJ whole genome shotgun (WGS) entry which is preliminary data.</text>
</comment>
<keyword evidence="2" id="KW-1185">Reference proteome</keyword>
<gene>
    <name evidence="1" type="ORF">D1012_11955</name>
</gene>
<name>A0A411Z1C2_9RHOB</name>
<dbReference type="InterPro" id="IPR027417">
    <property type="entry name" value="P-loop_NTPase"/>
</dbReference>
<reference evidence="1 2" key="1">
    <citation type="submission" date="2018-08" db="EMBL/GenBank/DDBJ databases">
        <title>Flavobacterium tibetense sp. nov., isolated from a wetland YonghuCo on Tibetan Plateau.</title>
        <authorList>
            <person name="Phurbu D."/>
            <person name="Lu H."/>
            <person name="Xing P."/>
        </authorList>
    </citation>
    <scope>NUCLEOTIDE SEQUENCE [LARGE SCALE GENOMIC DNA]</scope>
    <source>
        <strain evidence="1 2">DJC</strain>
    </source>
</reference>
<dbReference type="OrthoDB" id="1496333at2"/>
<accession>A0A411Z1C2</accession>
<evidence type="ECO:0008006" key="3">
    <source>
        <dbReference type="Google" id="ProtNLM"/>
    </source>
</evidence>
<organism evidence="1 2">
    <name type="scientific">Pseudotabrizicola alkalilacus</name>
    <dbReference type="NCBI Taxonomy" id="2305252"/>
    <lineage>
        <taxon>Bacteria</taxon>
        <taxon>Pseudomonadati</taxon>
        <taxon>Pseudomonadota</taxon>
        <taxon>Alphaproteobacteria</taxon>
        <taxon>Rhodobacterales</taxon>
        <taxon>Paracoccaceae</taxon>
        <taxon>Pseudotabrizicola</taxon>
    </lineage>
</organism>
<proteinExistence type="predicted"/>
<dbReference type="Gene3D" id="3.40.50.300">
    <property type="entry name" value="P-loop containing nucleotide triphosphate hydrolases"/>
    <property type="match status" value="1"/>
</dbReference>
<protein>
    <recommendedName>
        <fullName evidence="3">AAA family ATPase</fullName>
    </recommendedName>
</protein>
<evidence type="ECO:0000313" key="1">
    <source>
        <dbReference type="EMBL" id="RGP36866.1"/>
    </source>
</evidence>
<sequence>MSFQCDASTDEKTFLGVKLLSALHFELKLNRPYIVKNLLYEKQVSILAGPSNTGKSSIVVSIAAHVAMAHAFGEYRVKRTAVLYVAAEDPEGIRERSIGFKKADPLKLAVFEVFPERFNLADDGRVDSLIACSLAFKEHFGAERLMVVFDTLNLCIGDSDENSSRDMARVLANAQRIAAKTNAHVMLVHHTGNGETGRPRGSSAMSGNVDTVAILRKMENQGEDVPMVLITQEKQRSVPKGKALGFKIESLRMGDDDEGDPFTVPMAVPVIADSTLIAKPTTKIGSESDIRSTEVLRVLRALFAKDAARFYEVREISGAVGEAFESVRSNADSLRKATRRSLDALIGAGKVEADGNGGFRVLANTPPQGHEPIRVHH</sequence>
<dbReference type="SUPFAM" id="SSF52540">
    <property type="entry name" value="P-loop containing nucleoside triphosphate hydrolases"/>
    <property type="match status" value="1"/>
</dbReference>
<dbReference type="AlphaFoldDB" id="A0A411Z1C2"/>
<dbReference type="RefSeq" id="WP_118152480.1">
    <property type="nucleotide sequence ID" value="NZ_QWEY01000006.1"/>
</dbReference>